<dbReference type="Gene3D" id="3.30.70.2970">
    <property type="entry name" value="Protein of unknown function (DUF541), domain 2"/>
    <property type="match status" value="1"/>
</dbReference>
<dbReference type="InterPro" id="IPR007497">
    <property type="entry name" value="SIMPL/DUF541"/>
</dbReference>
<protein>
    <submittedName>
        <fullName evidence="1">SIMPL domain-containing protein</fullName>
    </submittedName>
</protein>
<accession>A0ABT4RQ45</accession>
<dbReference type="EMBL" id="JAPCID010000042">
    <property type="protein sequence ID" value="MDA0140600.1"/>
    <property type="molecule type" value="Genomic_DNA"/>
</dbReference>
<dbReference type="PANTHER" id="PTHR34387">
    <property type="entry name" value="SLR1258 PROTEIN"/>
    <property type="match status" value="1"/>
</dbReference>
<dbReference type="Gene3D" id="3.30.110.170">
    <property type="entry name" value="Protein of unknown function (DUF541), domain 1"/>
    <property type="match status" value="1"/>
</dbReference>
<reference evidence="1" key="1">
    <citation type="submission" date="2022-10" db="EMBL/GenBank/DDBJ databases">
        <title>The WGS of Solirubrobacter sp. CPCC 204708.</title>
        <authorList>
            <person name="Jiang Z."/>
        </authorList>
    </citation>
    <scope>NUCLEOTIDE SEQUENCE</scope>
    <source>
        <strain evidence="1">CPCC 204708</strain>
    </source>
</reference>
<keyword evidence="2" id="KW-1185">Reference proteome</keyword>
<dbReference type="RefSeq" id="WP_202955870.1">
    <property type="nucleotide sequence ID" value="NZ_JAPCID010000042.1"/>
</dbReference>
<name>A0ABT4RQ45_9ACTN</name>
<dbReference type="PANTHER" id="PTHR34387:SF2">
    <property type="entry name" value="SLR1258 PROTEIN"/>
    <property type="match status" value="1"/>
</dbReference>
<gene>
    <name evidence="1" type="ORF">OJ962_24095</name>
</gene>
<dbReference type="Pfam" id="PF04402">
    <property type="entry name" value="SIMPL"/>
    <property type="match status" value="1"/>
</dbReference>
<dbReference type="InterPro" id="IPR052022">
    <property type="entry name" value="26kDa_periplasmic_antigen"/>
</dbReference>
<sequence>MTLTVLGEASGELEPDRVLWTLTVHAVDRDARNAFGRCADRLAALTAALDTADVATGAVEVGEEYDDRSGKMTGRRAASGSVSAIAPIADAGALATAALQAGADELAGPALLYPEAGPLMETLLAEAVVAARRAAERTAEAAERRLGRALTIEDRRVPDPDLRQRFTLASRRAGRHHEDMPVLTRPQRLTAAVVA</sequence>
<evidence type="ECO:0000313" key="2">
    <source>
        <dbReference type="Proteomes" id="UP001147700"/>
    </source>
</evidence>
<proteinExistence type="predicted"/>
<comment type="caution">
    <text evidence="1">The sequence shown here is derived from an EMBL/GenBank/DDBJ whole genome shotgun (WGS) entry which is preliminary data.</text>
</comment>
<organism evidence="1 2">
    <name type="scientific">Solirubrobacter deserti</name>
    <dbReference type="NCBI Taxonomy" id="2282478"/>
    <lineage>
        <taxon>Bacteria</taxon>
        <taxon>Bacillati</taxon>
        <taxon>Actinomycetota</taxon>
        <taxon>Thermoleophilia</taxon>
        <taxon>Solirubrobacterales</taxon>
        <taxon>Solirubrobacteraceae</taxon>
        <taxon>Solirubrobacter</taxon>
    </lineage>
</organism>
<dbReference type="Proteomes" id="UP001147700">
    <property type="component" value="Unassembled WGS sequence"/>
</dbReference>
<evidence type="ECO:0000313" key="1">
    <source>
        <dbReference type="EMBL" id="MDA0140600.1"/>
    </source>
</evidence>